<dbReference type="STRING" id="6832.A0A553PPP1"/>
<dbReference type="Proteomes" id="UP000318571">
    <property type="component" value="Chromosome 6"/>
</dbReference>
<accession>A0A553PPP1</accession>
<dbReference type="Gene3D" id="3.40.50.2000">
    <property type="entry name" value="Glycogen Phosphorylase B"/>
    <property type="match status" value="2"/>
</dbReference>
<keyword evidence="4" id="KW-1185">Reference proteome</keyword>
<dbReference type="SUPFAM" id="SSF56784">
    <property type="entry name" value="HAD-like"/>
    <property type="match status" value="1"/>
</dbReference>
<dbReference type="Pfam" id="PF00982">
    <property type="entry name" value="Glyco_transf_20"/>
    <property type="match status" value="1"/>
</dbReference>
<comment type="similarity">
    <text evidence="2">In the C-terminal section; belongs to the trehalose phosphatase family.</text>
</comment>
<dbReference type="InterPro" id="IPR006379">
    <property type="entry name" value="HAD-SF_hydro_IIB"/>
</dbReference>
<comment type="caution">
    <text evidence="3">The sequence shown here is derived from an EMBL/GenBank/DDBJ whole genome shotgun (WGS) entry which is preliminary data.</text>
</comment>
<dbReference type="InterPro" id="IPR003337">
    <property type="entry name" value="Trehalose_PPase"/>
</dbReference>
<name>A0A553PPP1_TIGCA</name>
<dbReference type="NCBIfam" id="TIGR00685">
    <property type="entry name" value="T6PP"/>
    <property type="match status" value="1"/>
</dbReference>
<evidence type="ECO:0000313" key="4">
    <source>
        <dbReference type="Proteomes" id="UP000318571"/>
    </source>
</evidence>
<organism evidence="3 4">
    <name type="scientific">Tigriopus californicus</name>
    <name type="common">Marine copepod</name>
    <dbReference type="NCBI Taxonomy" id="6832"/>
    <lineage>
        <taxon>Eukaryota</taxon>
        <taxon>Metazoa</taxon>
        <taxon>Ecdysozoa</taxon>
        <taxon>Arthropoda</taxon>
        <taxon>Crustacea</taxon>
        <taxon>Multicrustacea</taxon>
        <taxon>Hexanauplia</taxon>
        <taxon>Copepoda</taxon>
        <taxon>Harpacticoida</taxon>
        <taxon>Harpacticidae</taxon>
        <taxon>Tigriopus</taxon>
    </lineage>
</organism>
<gene>
    <name evidence="3" type="ORF">TCAL_06581</name>
</gene>
<evidence type="ECO:0000256" key="1">
    <source>
        <dbReference type="ARBA" id="ARBA00005409"/>
    </source>
</evidence>
<dbReference type="NCBIfam" id="NF011071">
    <property type="entry name" value="PRK14501.1"/>
    <property type="match status" value="1"/>
</dbReference>
<protein>
    <submittedName>
        <fullName evidence="3">Uncharacterized protein</fullName>
    </submittedName>
</protein>
<dbReference type="InterPro" id="IPR023214">
    <property type="entry name" value="HAD_sf"/>
</dbReference>
<dbReference type="EMBL" id="VCGU01000002">
    <property type="protein sequence ID" value="TRY79652.1"/>
    <property type="molecule type" value="Genomic_DNA"/>
</dbReference>
<dbReference type="Gene3D" id="3.30.70.1020">
    <property type="entry name" value="Trehalose-6-phosphate phosphatase related protein, domain 2"/>
    <property type="match status" value="1"/>
</dbReference>
<proteinExistence type="inferred from homology"/>
<reference evidence="3 4" key="1">
    <citation type="journal article" date="2018" name="Nat. Ecol. Evol.">
        <title>Genomic signatures of mitonuclear coevolution across populations of Tigriopus californicus.</title>
        <authorList>
            <person name="Barreto F.S."/>
            <person name="Watson E.T."/>
            <person name="Lima T.G."/>
            <person name="Willett C.S."/>
            <person name="Edmands S."/>
            <person name="Li W."/>
            <person name="Burton R.S."/>
        </authorList>
    </citation>
    <scope>NUCLEOTIDE SEQUENCE [LARGE SCALE GENOMIC DNA]</scope>
    <source>
        <strain evidence="3 4">San Diego</strain>
    </source>
</reference>
<dbReference type="PANTHER" id="PTHR10788">
    <property type="entry name" value="TREHALOSE-6-PHOSPHATE SYNTHASE"/>
    <property type="match status" value="1"/>
</dbReference>
<dbReference type="NCBIfam" id="TIGR01484">
    <property type="entry name" value="HAD-SF-IIB"/>
    <property type="match status" value="1"/>
</dbReference>
<dbReference type="GO" id="GO:0004805">
    <property type="term" value="F:trehalose-phosphatase activity"/>
    <property type="evidence" value="ECO:0007669"/>
    <property type="project" value="TreeGrafter"/>
</dbReference>
<dbReference type="InterPro" id="IPR036412">
    <property type="entry name" value="HAD-like_sf"/>
</dbReference>
<dbReference type="FunFam" id="3.40.50.2000:FF:000150">
    <property type="entry name" value="Trehalose-6-phosphate synthase"/>
    <property type="match status" value="1"/>
</dbReference>
<evidence type="ECO:0000313" key="3">
    <source>
        <dbReference type="EMBL" id="TRY79652.1"/>
    </source>
</evidence>
<dbReference type="Pfam" id="PF02358">
    <property type="entry name" value="Trehalose_PPase"/>
    <property type="match status" value="1"/>
</dbReference>
<dbReference type="PANTHER" id="PTHR10788:SF106">
    <property type="entry name" value="BCDNA.GH08860"/>
    <property type="match status" value="1"/>
</dbReference>
<dbReference type="GO" id="GO:0005829">
    <property type="term" value="C:cytosol"/>
    <property type="evidence" value="ECO:0007669"/>
    <property type="project" value="TreeGrafter"/>
</dbReference>
<dbReference type="SUPFAM" id="SSF53756">
    <property type="entry name" value="UDP-Glycosyltransferase/glycogen phosphorylase"/>
    <property type="match status" value="1"/>
</dbReference>
<comment type="similarity">
    <text evidence="1">In the N-terminal section; belongs to the glycosyltransferase 20 family.</text>
</comment>
<dbReference type="GO" id="GO:0005992">
    <property type="term" value="P:trehalose biosynthetic process"/>
    <property type="evidence" value="ECO:0007669"/>
    <property type="project" value="InterPro"/>
</dbReference>
<dbReference type="CDD" id="cd01627">
    <property type="entry name" value="HAD_TPP"/>
    <property type="match status" value="1"/>
</dbReference>
<evidence type="ECO:0000256" key="2">
    <source>
        <dbReference type="ARBA" id="ARBA00006330"/>
    </source>
</evidence>
<dbReference type="FunFam" id="3.40.50.1000:FF:000324">
    <property type="entry name" value="Putative Alpha,alpha-trehalose-phosphate synthase"/>
    <property type="match status" value="1"/>
</dbReference>
<dbReference type="AlphaFoldDB" id="A0A553PPP1"/>
<sequence>MAPVAIEKMASRKRMISHSVTASSLIVVSNRLPFVLKRTEDDGLVRKPSAGGLVTAVAPVVVQSGGLWVGWPGLQMKETDSVPESVEGDVSPTAGLKSSQVLSVNLDDVDYELYYNGCCNATFWPLFHSMPDRAIFNEKFWMAYKKVNEDFSEITLKALRKMQTDHPEQVPLVWIHDYHLMLAANTIRQKAEEENLQCKIGFFLHIPFPPWDIMKIFPWEDMILQGILACDLVGFHVEDYCLNFLDSCQRGLGSRVDRKLMLAEHGGRTVRIRPLPIGIPFSRFDQMAHESPNCGLDTNNVKVVLGVDRLDYTKGLVNRLQAFERLLEEFPEHIGKIMLMQVAVPSRTDVKEYIDLKEDMDKLVGQINGKFSTPTWSPIRYIYGCISQQELAGYYRDADVALVTPMRDGMNLVAKEFVACRIRDPGVLILSPFAGAGGMMHEALLVNPYEIGTVAKVLHRALTMPHDEREVRMNALRAREKIYDVNFWMKSFLKSIGTLIEEDGEDVTPTQMQPVSFDDFNSYLGPYVGDRAILSLLLDYDGTLAPIAKHPDLAVMPTETKKVLERLANHPDVFIAIVSGRSVNNVKEMVGINGITYAGNHGLEILHSDGTKFVHPMPESQGSKVKALVKNLQTEVCQDGAWVEEKGVLLTYHYREVAQEKREALVTKAKDIITQNGFKIGLAHCALECKPPVVWDKGRASIYILRTAFGVDWSERIRIIFAGDDVTDEDAIMALKGMAFTFRIVSDHLTKTCADKRLPSTDSVLTLLKWVERHMASRKSPVEAGKVQPIATDFHVPTHSIVTMPI</sequence>
<dbReference type="InterPro" id="IPR001830">
    <property type="entry name" value="Glyco_trans_20"/>
</dbReference>
<dbReference type="Gene3D" id="3.40.50.1000">
    <property type="entry name" value="HAD superfamily/HAD-like"/>
    <property type="match status" value="1"/>
</dbReference>
<dbReference type="OMA" id="HSMARIF"/>
<dbReference type="GO" id="GO:0003825">
    <property type="term" value="F:alpha,alpha-trehalose-phosphate synthase (UDP-forming) activity"/>
    <property type="evidence" value="ECO:0007669"/>
    <property type="project" value="TreeGrafter"/>
</dbReference>
<dbReference type="FunFam" id="3.40.50.2000:FF:000113">
    <property type="entry name" value="Alpha,alpha-trehalose-phosphate synthase"/>
    <property type="match status" value="1"/>
</dbReference>
<dbReference type="CDD" id="cd03788">
    <property type="entry name" value="GT20_TPS"/>
    <property type="match status" value="1"/>
</dbReference>